<dbReference type="AlphaFoldDB" id="A0A378SLY6"/>
<evidence type="ECO:0000313" key="7">
    <source>
        <dbReference type="EMBL" id="STZ43631.1"/>
    </source>
</evidence>
<keyword evidence="4" id="KW-0862">Zinc</keyword>
<accession>A0A378SLY6</accession>
<evidence type="ECO:0000313" key="8">
    <source>
        <dbReference type="Proteomes" id="UP000254291"/>
    </source>
</evidence>
<sequence>MTHNQGEFGLDMPTTTTEDSRTKAPVALLPIGSFEQHGPYLPLVTDTLIATAIADSISSQHSVFQLPVLAFGCSHEHADFSGTVSIAATTLNSIVFDLIDALNSQGTRGLVIVNAHGGNYVLANAVQEANTKVGIRVGLFPSREDWTEAREAAGITSTNHDDMHAGELETSILLATHPGQVLDGWQTADHSAPDRRHLATLGMSAYTDSGVIGYPSLASAEKGQAVLDHLGKAAGDLITVLSEPRT</sequence>
<evidence type="ECO:0000256" key="3">
    <source>
        <dbReference type="ARBA" id="ARBA00022801"/>
    </source>
</evidence>
<dbReference type="Gene3D" id="3.40.50.10310">
    <property type="entry name" value="Creatininase"/>
    <property type="match status" value="1"/>
</dbReference>
<evidence type="ECO:0000256" key="5">
    <source>
        <dbReference type="ARBA" id="ARBA00024029"/>
    </source>
</evidence>
<feature type="region of interest" description="Disordered" evidence="6">
    <location>
        <begin position="1"/>
        <end position="21"/>
    </location>
</feature>
<evidence type="ECO:0000256" key="4">
    <source>
        <dbReference type="ARBA" id="ARBA00022833"/>
    </source>
</evidence>
<gene>
    <name evidence="7" type="primary">crnA_2</name>
    <name evidence="7" type="ORF">NCTC10742_02861</name>
</gene>
<protein>
    <submittedName>
        <fullName evidence="7">Amidase</fullName>
        <ecNumber evidence="7">3.5.2.10</ecNumber>
    </submittedName>
</protein>
<organism evidence="7 8">
    <name type="scientific">Mycolicibacterium gilvum</name>
    <dbReference type="NCBI Taxonomy" id="1804"/>
    <lineage>
        <taxon>Bacteria</taxon>
        <taxon>Bacillati</taxon>
        <taxon>Actinomycetota</taxon>
        <taxon>Actinomycetes</taxon>
        <taxon>Mycobacteriales</taxon>
        <taxon>Mycobacteriaceae</taxon>
        <taxon>Mycolicibacterium</taxon>
    </lineage>
</organism>
<dbReference type="GO" id="GO:0016811">
    <property type="term" value="F:hydrolase activity, acting on carbon-nitrogen (but not peptide) bonds, in linear amides"/>
    <property type="evidence" value="ECO:0007669"/>
    <property type="project" value="TreeGrafter"/>
</dbReference>
<dbReference type="Pfam" id="PF02633">
    <property type="entry name" value="Creatininase"/>
    <property type="match status" value="1"/>
</dbReference>
<name>A0A378SLY6_9MYCO</name>
<dbReference type="InterPro" id="IPR003785">
    <property type="entry name" value="Creatininase/forma_Hydrolase"/>
</dbReference>
<evidence type="ECO:0000256" key="2">
    <source>
        <dbReference type="ARBA" id="ARBA00022723"/>
    </source>
</evidence>
<keyword evidence="2" id="KW-0479">Metal-binding</keyword>
<dbReference type="EC" id="3.5.2.10" evidence="7"/>
<comment type="similarity">
    <text evidence="5">Belongs to the creatininase superfamily.</text>
</comment>
<dbReference type="SUPFAM" id="SSF102215">
    <property type="entry name" value="Creatininase"/>
    <property type="match status" value="1"/>
</dbReference>
<dbReference type="EMBL" id="UGQM01000001">
    <property type="protein sequence ID" value="STZ43631.1"/>
    <property type="molecule type" value="Genomic_DNA"/>
</dbReference>
<reference evidence="7 8" key="1">
    <citation type="submission" date="2018-06" db="EMBL/GenBank/DDBJ databases">
        <authorList>
            <consortium name="Pathogen Informatics"/>
            <person name="Doyle S."/>
        </authorList>
    </citation>
    <scope>NUCLEOTIDE SEQUENCE [LARGE SCALE GENOMIC DNA]</scope>
    <source>
        <strain evidence="7 8">NCTC10742</strain>
    </source>
</reference>
<evidence type="ECO:0000256" key="1">
    <source>
        <dbReference type="ARBA" id="ARBA00001947"/>
    </source>
</evidence>
<dbReference type="InterPro" id="IPR024087">
    <property type="entry name" value="Creatininase-like_sf"/>
</dbReference>
<evidence type="ECO:0000256" key="6">
    <source>
        <dbReference type="SAM" id="MobiDB-lite"/>
    </source>
</evidence>
<dbReference type="PANTHER" id="PTHR35005">
    <property type="entry name" value="3-DEHYDRO-SCYLLO-INOSOSE HYDROLASE"/>
    <property type="match status" value="1"/>
</dbReference>
<dbReference type="GO" id="GO:0046872">
    <property type="term" value="F:metal ion binding"/>
    <property type="evidence" value="ECO:0007669"/>
    <property type="project" value="UniProtKB-KW"/>
</dbReference>
<comment type="cofactor">
    <cofactor evidence="1">
        <name>Zn(2+)</name>
        <dbReference type="ChEBI" id="CHEBI:29105"/>
    </cofactor>
</comment>
<dbReference type="GO" id="GO:0009231">
    <property type="term" value="P:riboflavin biosynthetic process"/>
    <property type="evidence" value="ECO:0007669"/>
    <property type="project" value="TreeGrafter"/>
</dbReference>
<keyword evidence="3 7" id="KW-0378">Hydrolase</keyword>
<dbReference type="GO" id="GO:0047789">
    <property type="term" value="F:creatininase activity"/>
    <property type="evidence" value="ECO:0007669"/>
    <property type="project" value="UniProtKB-EC"/>
</dbReference>
<proteinExistence type="inferred from homology"/>
<dbReference type="PANTHER" id="PTHR35005:SF1">
    <property type="entry name" value="2-AMINO-5-FORMYLAMINO-6-RIBOSYLAMINOPYRIMIDIN-4(3H)-ONE 5'-MONOPHOSPHATE DEFORMYLASE"/>
    <property type="match status" value="1"/>
</dbReference>
<dbReference type="Proteomes" id="UP000254291">
    <property type="component" value="Unassembled WGS sequence"/>
</dbReference>